<dbReference type="PROSITE" id="PS50082">
    <property type="entry name" value="WD_REPEATS_2"/>
    <property type="match status" value="2"/>
</dbReference>
<feature type="repeat" description="WD" evidence="3">
    <location>
        <begin position="318"/>
        <end position="353"/>
    </location>
</feature>
<accession>A0A3L6FEF6</accession>
<dbReference type="Proteomes" id="UP000251960">
    <property type="component" value="Chromosome 3"/>
</dbReference>
<dbReference type="Pfam" id="PF00400">
    <property type="entry name" value="WD40"/>
    <property type="match status" value="3"/>
</dbReference>
<dbReference type="OrthoDB" id="256303at2759"/>
<evidence type="ECO:0000256" key="4">
    <source>
        <dbReference type="SAM" id="MobiDB-lite"/>
    </source>
</evidence>
<proteinExistence type="predicted"/>
<dbReference type="PROSITE" id="PS00678">
    <property type="entry name" value="WD_REPEATS_1"/>
    <property type="match status" value="1"/>
</dbReference>
<dbReference type="ExpressionAtlas" id="A0A3L6FEF6">
    <property type="expression patterns" value="baseline and differential"/>
</dbReference>
<gene>
    <name evidence="5" type="primary">WDR25_0</name>
    <name evidence="5" type="ORF">Zm00014a_040392</name>
</gene>
<dbReference type="Gene3D" id="2.130.10.10">
    <property type="entry name" value="YVTN repeat-like/Quinoprotein amine dehydrogenase"/>
    <property type="match status" value="1"/>
</dbReference>
<dbReference type="PANTHER" id="PTHR44566:SF1">
    <property type="entry name" value="WD REPEAT-CONTAINING PROTEIN 25"/>
    <property type="match status" value="1"/>
</dbReference>
<feature type="region of interest" description="Disordered" evidence="4">
    <location>
        <begin position="1"/>
        <end position="22"/>
    </location>
</feature>
<evidence type="ECO:0000313" key="5">
    <source>
        <dbReference type="EMBL" id="PWZ31614.1"/>
    </source>
</evidence>
<evidence type="ECO:0000256" key="2">
    <source>
        <dbReference type="ARBA" id="ARBA00022737"/>
    </source>
</evidence>
<dbReference type="PROSITE" id="PS50294">
    <property type="entry name" value="WD_REPEATS_REGION"/>
    <property type="match status" value="1"/>
</dbReference>
<sequence>MRMVTRGVQVTPSAQANGKWGQQSNTCLRSSKRCHLSVLAIGCRLRLQNRETNAMASISSNPVRSSSTMAIISPCSLGRREYLKPRLPMDLLSAAYGATSDDEDAADRPFSMPVATRSASFSPPPMKPPRWESHPYLPPTHCFPQPPLPDAALPLASPSSGRYISKRERALLASSGAHIESGSSLPLTRVDFESAVGSITYPNLRADILHSLRCQPKPGPSTSFPLRLSVCLKGHTKAINCVDWSPTHGHLLASAGMDHTVHVWNVWDKGNTTARVLKHHTAAVKDVRWSLHRPFLLSGGLDCSLQLVDVVEGKVMEVFKEDQAVEVIKFNPSNPDLFLSGGSKGSLKLWDIRCGLVTKEFQRSLGTILDIDFSADGRQFISSTDTTRSNISENTIIVWDVLRQVPLSNQVYTEAFTCPCVRYHPREASFVAQSNGNYIAIFSARPPFKLNKYTRFEGHGVWGFPVKCSFSLGGRELASGSSDGSIYFYDYRSARLLRKIEAFKEACTDVAYHPVMPNVIAACSWAGEISVFE</sequence>
<dbReference type="PANTHER" id="PTHR44566">
    <property type="entry name" value="TRANSDUCIN/WD40 REPEAT-LIKE SUPERFAMILY PROTEIN"/>
    <property type="match status" value="1"/>
</dbReference>
<dbReference type="InterPro" id="IPR036322">
    <property type="entry name" value="WD40_repeat_dom_sf"/>
</dbReference>
<dbReference type="CDD" id="cd00200">
    <property type="entry name" value="WD40"/>
    <property type="match status" value="1"/>
</dbReference>
<feature type="repeat" description="WD" evidence="3">
    <location>
        <begin position="232"/>
        <end position="266"/>
    </location>
</feature>
<dbReference type="AlphaFoldDB" id="A0A3L6FEF6"/>
<feature type="compositionally biased region" description="Polar residues" evidence="4">
    <location>
        <begin position="8"/>
        <end position="22"/>
    </location>
</feature>
<dbReference type="InterPro" id="IPR001680">
    <property type="entry name" value="WD40_rpt"/>
</dbReference>
<dbReference type="EMBL" id="NCVQ01000004">
    <property type="protein sequence ID" value="PWZ31614.1"/>
    <property type="molecule type" value="Genomic_DNA"/>
</dbReference>
<keyword evidence="1 3" id="KW-0853">WD repeat</keyword>
<dbReference type="InterPro" id="IPR015943">
    <property type="entry name" value="WD40/YVTN_repeat-like_dom_sf"/>
</dbReference>
<keyword evidence="2" id="KW-0677">Repeat</keyword>
<evidence type="ECO:0000256" key="1">
    <source>
        <dbReference type="ARBA" id="ARBA00022574"/>
    </source>
</evidence>
<organism evidence="5">
    <name type="scientific">Zea mays</name>
    <name type="common">Maize</name>
    <dbReference type="NCBI Taxonomy" id="4577"/>
    <lineage>
        <taxon>Eukaryota</taxon>
        <taxon>Viridiplantae</taxon>
        <taxon>Streptophyta</taxon>
        <taxon>Embryophyta</taxon>
        <taxon>Tracheophyta</taxon>
        <taxon>Spermatophyta</taxon>
        <taxon>Magnoliopsida</taxon>
        <taxon>Liliopsida</taxon>
        <taxon>Poales</taxon>
        <taxon>Poaceae</taxon>
        <taxon>PACMAD clade</taxon>
        <taxon>Panicoideae</taxon>
        <taxon>Andropogonodae</taxon>
        <taxon>Andropogoneae</taxon>
        <taxon>Tripsacinae</taxon>
        <taxon>Zea</taxon>
    </lineage>
</organism>
<dbReference type="KEGG" id="zma:103651697"/>
<dbReference type="InterPro" id="IPR019775">
    <property type="entry name" value="WD40_repeat_CS"/>
</dbReference>
<name>A0A3L6FEF6_MAIZE</name>
<dbReference type="SUPFAM" id="SSF50978">
    <property type="entry name" value="WD40 repeat-like"/>
    <property type="match status" value="1"/>
</dbReference>
<dbReference type="InterPro" id="IPR053053">
    <property type="entry name" value="WD_repeat_protein"/>
</dbReference>
<reference evidence="5" key="1">
    <citation type="journal article" date="2018" name="Nat. Genet.">
        <title>Extensive intraspecific gene order and gene structural variations between Mo17 and other maize genomes.</title>
        <authorList>
            <person name="Sun S."/>
            <person name="Zhou Y."/>
            <person name="Chen J."/>
            <person name="Shi J."/>
            <person name="Zhao H."/>
            <person name="Zhao H."/>
            <person name="Song W."/>
            <person name="Zhang M."/>
            <person name="Cui Y."/>
            <person name="Dong X."/>
            <person name="Liu H."/>
            <person name="Ma X."/>
            <person name="Jiao Y."/>
            <person name="Wang B."/>
            <person name="Wei X."/>
            <person name="Stein J.C."/>
            <person name="Glaubitz J.C."/>
            <person name="Lu F."/>
            <person name="Yu G."/>
            <person name="Liang C."/>
            <person name="Fengler K."/>
            <person name="Li B."/>
            <person name="Rafalski A."/>
            <person name="Schnable P.S."/>
            <person name="Ware D.H."/>
            <person name="Buckler E.S."/>
            <person name="Lai J."/>
        </authorList>
    </citation>
    <scope>NUCLEOTIDE SEQUENCE [LARGE SCALE GENOMIC DNA]</scope>
    <source>
        <tissue evidence="5">Seedling</tissue>
    </source>
</reference>
<evidence type="ECO:0000256" key="3">
    <source>
        <dbReference type="PROSITE-ProRule" id="PRU00221"/>
    </source>
</evidence>
<protein>
    <submittedName>
        <fullName evidence="5">WD repeat-containing protein 25</fullName>
    </submittedName>
</protein>
<dbReference type="SMART" id="SM00320">
    <property type="entry name" value="WD40"/>
    <property type="match status" value="6"/>
</dbReference>
<comment type="caution">
    <text evidence="5">The sequence shown here is derived from an EMBL/GenBank/DDBJ whole genome shotgun (WGS) entry which is preliminary data.</text>
</comment>